<evidence type="ECO:0000259" key="5">
    <source>
        <dbReference type="PROSITE" id="PS50102"/>
    </source>
</evidence>
<evidence type="ECO:0000313" key="8">
    <source>
        <dbReference type="RefSeq" id="XP_025424923.1"/>
    </source>
</evidence>
<feature type="domain" description="RRM" evidence="5">
    <location>
        <begin position="149"/>
        <end position="248"/>
    </location>
</feature>
<keyword evidence="1 2" id="KW-0694">RNA-binding</keyword>
<feature type="compositionally biased region" description="Basic residues" evidence="4">
    <location>
        <begin position="523"/>
        <end position="550"/>
    </location>
</feature>
<dbReference type="PANTHER" id="PTHR12484">
    <property type="entry name" value="B-LYMPHOCYTE ANTIGEN-RELATED"/>
    <property type="match status" value="1"/>
</dbReference>
<dbReference type="InterPro" id="IPR035979">
    <property type="entry name" value="RBD_domain_sf"/>
</dbReference>
<dbReference type="EMBL" id="GGMS01003726">
    <property type="protein sequence ID" value="MBY72929.1"/>
    <property type="molecule type" value="Transcribed_RNA"/>
</dbReference>
<reference evidence="6" key="1">
    <citation type="submission" date="2018-04" db="EMBL/GenBank/DDBJ databases">
        <title>Transcriptome assembly of Sipha flava.</title>
        <authorList>
            <person name="Scully E.D."/>
            <person name="Geib S.M."/>
            <person name="Palmer N.A."/>
            <person name="Koch K."/>
            <person name="Bradshaw J."/>
            <person name="Heng-Moss T."/>
            <person name="Sarath G."/>
        </authorList>
    </citation>
    <scope>NUCLEOTIDE SEQUENCE</scope>
</reference>
<keyword evidence="6" id="KW-0808">Transferase</keyword>
<feature type="region of interest" description="Disordered" evidence="4">
    <location>
        <begin position="409"/>
        <end position="447"/>
    </location>
</feature>
<feature type="compositionally biased region" description="Basic residues" evidence="4">
    <location>
        <begin position="434"/>
        <end position="447"/>
    </location>
</feature>
<dbReference type="PROSITE" id="PS50102">
    <property type="entry name" value="RRM"/>
    <property type="match status" value="1"/>
</dbReference>
<dbReference type="InterPro" id="IPR012677">
    <property type="entry name" value="Nucleotide-bd_a/b_plait_sf"/>
</dbReference>
<reference evidence="8" key="2">
    <citation type="submission" date="2025-04" db="UniProtKB">
        <authorList>
            <consortium name="RefSeq"/>
        </authorList>
    </citation>
    <scope>IDENTIFICATION</scope>
    <source>
        <tissue evidence="8">Whole body</tissue>
    </source>
</reference>
<keyword evidence="7" id="KW-1185">Reference proteome</keyword>
<name>A0A2S2Q5B8_9HEMI</name>
<dbReference type="PANTHER" id="PTHR12484:SF4">
    <property type="entry name" value="A-KINASE ANCHOR PROTEIN 17A"/>
    <property type="match status" value="1"/>
</dbReference>
<dbReference type="OrthoDB" id="1918237at2759"/>
<organism evidence="6">
    <name type="scientific">Sipha flava</name>
    <name type="common">yellow sugarcane aphid</name>
    <dbReference type="NCBI Taxonomy" id="143950"/>
    <lineage>
        <taxon>Eukaryota</taxon>
        <taxon>Metazoa</taxon>
        <taxon>Ecdysozoa</taxon>
        <taxon>Arthropoda</taxon>
        <taxon>Hexapoda</taxon>
        <taxon>Insecta</taxon>
        <taxon>Pterygota</taxon>
        <taxon>Neoptera</taxon>
        <taxon>Paraneoptera</taxon>
        <taxon>Hemiptera</taxon>
        <taxon>Sternorrhyncha</taxon>
        <taxon>Aphidomorpha</taxon>
        <taxon>Aphidoidea</taxon>
        <taxon>Aphididae</taxon>
        <taxon>Sipha</taxon>
    </lineage>
</organism>
<evidence type="ECO:0000256" key="3">
    <source>
        <dbReference type="SAM" id="Coils"/>
    </source>
</evidence>
<dbReference type="Proteomes" id="UP000694846">
    <property type="component" value="Unplaced"/>
</dbReference>
<dbReference type="InterPro" id="IPR000504">
    <property type="entry name" value="RRM_dom"/>
</dbReference>
<evidence type="ECO:0000313" key="6">
    <source>
        <dbReference type="EMBL" id="MBY72929.1"/>
    </source>
</evidence>
<proteinExistence type="predicted"/>
<dbReference type="InterPro" id="IPR056852">
    <property type="entry name" value="AK17A/B"/>
</dbReference>
<feature type="compositionally biased region" description="Basic residues" evidence="4">
    <location>
        <begin position="576"/>
        <end position="596"/>
    </location>
</feature>
<evidence type="ECO:0000256" key="1">
    <source>
        <dbReference type="ARBA" id="ARBA00022884"/>
    </source>
</evidence>
<evidence type="ECO:0000256" key="2">
    <source>
        <dbReference type="PROSITE-ProRule" id="PRU00176"/>
    </source>
</evidence>
<feature type="region of interest" description="Disordered" evidence="4">
    <location>
        <begin position="483"/>
        <end position="596"/>
    </location>
</feature>
<dbReference type="Pfam" id="PF25015">
    <property type="entry name" value="RBD_AKAP-17A"/>
    <property type="match status" value="1"/>
</dbReference>
<protein>
    <submittedName>
        <fullName evidence="6 8">A-kinase anchor protein 17A</fullName>
    </submittedName>
</protein>
<dbReference type="SUPFAM" id="SSF54928">
    <property type="entry name" value="RNA-binding domain, RBD"/>
    <property type="match status" value="1"/>
</dbReference>
<dbReference type="AlphaFoldDB" id="A0A2S2Q5B8"/>
<gene>
    <name evidence="6" type="primary">AKAP17A_0</name>
    <name evidence="8" type="synonym">LOC112693883</name>
    <name evidence="6" type="ORF">g.8061</name>
</gene>
<feature type="compositionally biased region" description="Basic residues" evidence="4">
    <location>
        <begin position="493"/>
        <end position="513"/>
    </location>
</feature>
<dbReference type="GO" id="GO:0003723">
    <property type="term" value="F:RNA binding"/>
    <property type="evidence" value="ECO:0007669"/>
    <property type="project" value="UniProtKB-UniRule"/>
</dbReference>
<dbReference type="GO" id="GO:0016301">
    <property type="term" value="F:kinase activity"/>
    <property type="evidence" value="ECO:0007669"/>
    <property type="project" value="UniProtKB-KW"/>
</dbReference>
<sequence>MSLKQAIFETITDRSDAIPLCPRLHLFLKPSARISITIQLSGKNKMSVSNWQIMERIKEWIDPDKFSHLCIAKTSSDFIKFDAELADRSRLSTVLSRLCDRRIKFPGVSHLLTVRAIETKPDFPTRHDWDSYFRDSKDMNELKPGERPDTLHIENIPLEWLTEPGEKYPSENILKRIFNEFGEVARVDLPAADPSRVNHGIGICDAYIQFRDYSAFVKAMNALKGNKLAYITDTKALTANIKVDFDKTKHMTLSSITKRHERRDRFMIRKKILEEAERINKEKETKMREEENKKRLFELEKKLERRKLREDKRKAKRLKRLADREADEMNQRIATEEILLLKTQRKLEAIHLLGELFTRIKLNIISKNNMKDKSEINNSNTNKIQFGDIESTFRQRMIEKWKPYQPKMFKNSVNPIDDSENRNLSNDQNANYRGRGRGNWRGNRAKGTHQYIGRGGYFMPPMFDPMQLISYGHKYHKYFQKLSKKVENDRSRSRSRSRKRRRSYSSRSPRSHSRSQSCDKTYSRSKSRSRSKIRNSKSQSHSRSRSRSKSRSISESKSRSKSRHKSPDKTVANNSGHKHKKKSKKKKNKKSKKSKK</sequence>
<feature type="coiled-coil region" evidence="3">
    <location>
        <begin position="269"/>
        <end position="332"/>
    </location>
</feature>
<evidence type="ECO:0000256" key="4">
    <source>
        <dbReference type="SAM" id="MobiDB-lite"/>
    </source>
</evidence>
<evidence type="ECO:0000313" key="7">
    <source>
        <dbReference type="Proteomes" id="UP000694846"/>
    </source>
</evidence>
<keyword evidence="3" id="KW-0175">Coiled coil</keyword>
<keyword evidence="6" id="KW-0418">Kinase</keyword>
<accession>A0A2S2Q5B8</accession>
<dbReference type="RefSeq" id="XP_025424923.1">
    <property type="nucleotide sequence ID" value="XM_025569138.1"/>
</dbReference>
<dbReference type="Gene3D" id="3.30.70.330">
    <property type="match status" value="1"/>
</dbReference>